<protein>
    <submittedName>
        <fullName evidence="1">Uncharacterized protein</fullName>
    </submittedName>
</protein>
<dbReference type="Gene3D" id="2.40.50.100">
    <property type="match status" value="1"/>
</dbReference>
<gene>
    <name evidence="1" type="ORF">METZ01_LOCUS152740</name>
</gene>
<feature type="non-terminal residue" evidence="1">
    <location>
        <position position="84"/>
    </location>
</feature>
<organism evidence="1">
    <name type="scientific">marine metagenome</name>
    <dbReference type="NCBI Taxonomy" id="408172"/>
    <lineage>
        <taxon>unclassified sequences</taxon>
        <taxon>metagenomes</taxon>
        <taxon>ecological metagenomes</taxon>
    </lineage>
</organism>
<name>A0A382AEE6_9ZZZZ</name>
<accession>A0A382AEE6</accession>
<evidence type="ECO:0000313" key="1">
    <source>
        <dbReference type="EMBL" id="SVA99886.1"/>
    </source>
</evidence>
<proteinExistence type="predicted"/>
<reference evidence="1" key="1">
    <citation type="submission" date="2018-05" db="EMBL/GenBank/DDBJ databases">
        <authorList>
            <person name="Lanie J.A."/>
            <person name="Ng W.-L."/>
            <person name="Kazmierczak K.M."/>
            <person name="Andrzejewski T.M."/>
            <person name="Davidsen T.M."/>
            <person name="Wayne K.J."/>
            <person name="Tettelin H."/>
            <person name="Glass J.I."/>
            <person name="Rusch D."/>
            <person name="Podicherti R."/>
            <person name="Tsui H.-C.T."/>
            <person name="Winkler M.E."/>
        </authorList>
    </citation>
    <scope>NUCLEOTIDE SEQUENCE</scope>
</reference>
<sequence>MWFAKVDITTQAQGYVTPFGDITIIGSLVDGKVNEVLVHEGSEIKKGDIIIKLTPTITESVKEEIKAKLKIVNRQLEIKKDLVG</sequence>
<dbReference type="EMBL" id="UINC01025037">
    <property type="protein sequence ID" value="SVA99886.1"/>
    <property type="molecule type" value="Genomic_DNA"/>
</dbReference>
<dbReference type="SUPFAM" id="SSF111369">
    <property type="entry name" value="HlyD-like secretion proteins"/>
    <property type="match status" value="1"/>
</dbReference>
<dbReference type="AlphaFoldDB" id="A0A382AEE6"/>